<evidence type="ECO:0000313" key="2">
    <source>
        <dbReference type="Proteomes" id="UP000805085"/>
    </source>
</evidence>
<dbReference type="Proteomes" id="UP000805085">
    <property type="component" value="Unassembled WGS sequence"/>
</dbReference>
<protein>
    <recommendedName>
        <fullName evidence="3">VCBS repeat-containing protein</fullName>
    </recommendedName>
</protein>
<dbReference type="EMBL" id="JABRWQ010000011">
    <property type="protein sequence ID" value="NRD24907.1"/>
    <property type="molecule type" value="Genomic_DNA"/>
</dbReference>
<accession>A0ABX2EBH4</accession>
<evidence type="ECO:0000313" key="1">
    <source>
        <dbReference type="EMBL" id="NRD24907.1"/>
    </source>
</evidence>
<evidence type="ECO:0008006" key="3">
    <source>
        <dbReference type="Google" id="ProtNLM"/>
    </source>
</evidence>
<reference evidence="1 2" key="1">
    <citation type="journal article" date="2015" name="Int. J. Syst. Evol. Microbiol.">
        <title>Winogradskyella litoriviva sp. nov., isolated from coastal seawater.</title>
        <authorList>
            <person name="Nedashkovskaya O.I."/>
            <person name="Kukhlevskiy A.D."/>
            <person name="Zhukova N.V."/>
            <person name="Kim S.J."/>
            <person name="Rhee S.K."/>
            <person name="Mikhailov V.V."/>
        </authorList>
    </citation>
    <scope>NUCLEOTIDE SEQUENCE [LARGE SCALE GENOMIC DNA]</scope>
    <source>
        <strain evidence="1 2">KMM6491</strain>
    </source>
</reference>
<sequence length="202" mass="24070">MKIDEPKESISEQNPVICKKLSANEIELKTCLKEYDFFILKTIDEKTLYRNDNNPSEFILTDFNEDGFLDIELHFMTNVPDVNEILIFNPELKIYTEIENFSSFPASIKIKNTNYYYSYERSGCADSNWDSYLYYLKENKAIKIGNIHTIECDNESDNGIYIYKINGENKEQIKLIPIPKKGFENKWEFIEKYWNENYMKFE</sequence>
<proteinExistence type="predicted"/>
<dbReference type="RefSeq" id="WP_173302561.1">
    <property type="nucleotide sequence ID" value="NZ_JABRWQ010000011.1"/>
</dbReference>
<keyword evidence="2" id="KW-1185">Reference proteome</keyword>
<name>A0ABX2EBH4_9FLAO</name>
<comment type="caution">
    <text evidence="1">The sequence shown here is derived from an EMBL/GenBank/DDBJ whole genome shotgun (WGS) entry which is preliminary data.</text>
</comment>
<gene>
    <name evidence="1" type="ORF">HNV10_16755</name>
</gene>
<organism evidence="1 2">
    <name type="scientific">Winogradskyella litoriviva</name>
    <dbReference type="NCBI Taxonomy" id="1220182"/>
    <lineage>
        <taxon>Bacteria</taxon>
        <taxon>Pseudomonadati</taxon>
        <taxon>Bacteroidota</taxon>
        <taxon>Flavobacteriia</taxon>
        <taxon>Flavobacteriales</taxon>
        <taxon>Flavobacteriaceae</taxon>
        <taxon>Winogradskyella</taxon>
    </lineage>
</organism>